<dbReference type="Pfam" id="PF00871">
    <property type="entry name" value="Acetate_kinase"/>
    <property type="match status" value="1"/>
</dbReference>
<evidence type="ECO:0000256" key="1">
    <source>
        <dbReference type="ARBA" id="ARBA00008748"/>
    </source>
</evidence>
<dbReference type="InterPro" id="IPR004372">
    <property type="entry name" value="Ac/propionate_kinase"/>
</dbReference>
<dbReference type="NCBIfam" id="TIGR00016">
    <property type="entry name" value="ackA"/>
    <property type="match status" value="1"/>
</dbReference>
<evidence type="ECO:0000256" key="6">
    <source>
        <dbReference type="HAMAP-Rule" id="MF_00020"/>
    </source>
</evidence>
<feature type="site" description="Transition state stabilizer" evidence="6">
    <location>
        <position position="154"/>
    </location>
</feature>
<comment type="catalytic activity">
    <reaction evidence="6">
        <text>acetate + ATP = acetyl phosphate + ADP</text>
        <dbReference type="Rhea" id="RHEA:11352"/>
        <dbReference type="ChEBI" id="CHEBI:22191"/>
        <dbReference type="ChEBI" id="CHEBI:30089"/>
        <dbReference type="ChEBI" id="CHEBI:30616"/>
        <dbReference type="ChEBI" id="CHEBI:456216"/>
        <dbReference type="EC" id="2.7.2.1"/>
    </reaction>
</comment>
<dbReference type="RefSeq" id="WP_137032688.1">
    <property type="nucleotide sequence ID" value="NZ_SZNK01000001.1"/>
</dbReference>
<feature type="binding site" evidence="6">
    <location>
        <begin position="257"/>
        <end position="259"/>
    </location>
    <ligand>
        <name>ATP</name>
        <dbReference type="ChEBI" id="CHEBI:30616"/>
    </ligand>
</feature>
<dbReference type="HAMAP" id="MF_00020">
    <property type="entry name" value="Acetate_kinase"/>
    <property type="match status" value="1"/>
</dbReference>
<evidence type="ECO:0000256" key="7">
    <source>
        <dbReference type="RuleBase" id="RU003835"/>
    </source>
</evidence>
<dbReference type="UniPathway" id="UPA00340">
    <property type="reaction ID" value="UER00458"/>
</dbReference>
<feature type="site" description="Transition state stabilizer" evidence="6">
    <location>
        <position position="215"/>
    </location>
</feature>
<comment type="function">
    <text evidence="6">Catalyzes the formation of acetyl phosphate from acetate and ATP. Can also catalyze the reverse reaction.</text>
</comment>
<organism evidence="8 9">
    <name type="scientific">Brevibacillus antibioticus</name>
    <dbReference type="NCBI Taxonomy" id="2570228"/>
    <lineage>
        <taxon>Bacteria</taxon>
        <taxon>Bacillati</taxon>
        <taxon>Bacillota</taxon>
        <taxon>Bacilli</taxon>
        <taxon>Bacillales</taxon>
        <taxon>Paenibacillaceae</taxon>
        <taxon>Brevibacillus</taxon>
    </lineage>
</organism>
<dbReference type="AlphaFoldDB" id="A0A4V6X5Y5"/>
<evidence type="ECO:0000256" key="3">
    <source>
        <dbReference type="ARBA" id="ARBA00022741"/>
    </source>
</evidence>
<dbReference type="EMBL" id="SZNK01000001">
    <property type="protein sequence ID" value="TKI58933.1"/>
    <property type="molecule type" value="Genomic_DNA"/>
</dbReference>
<dbReference type="PROSITE" id="PS01075">
    <property type="entry name" value="ACETATE_KINASE_1"/>
    <property type="match status" value="1"/>
</dbReference>
<dbReference type="PANTHER" id="PTHR21060">
    <property type="entry name" value="ACETATE KINASE"/>
    <property type="match status" value="1"/>
</dbReference>
<dbReference type="GO" id="GO:0006085">
    <property type="term" value="P:acetyl-CoA biosynthetic process"/>
    <property type="evidence" value="ECO:0007669"/>
    <property type="project" value="UniProtKB-UniRule"/>
</dbReference>
<keyword evidence="2 6" id="KW-0808">Transferase</keyword>
<dbReference type="SUPFAM" id="SSF53067">
    <property type="entry name" value="Actin-like ATPase domain"/>
    <property type="match status" value="2"/>
</dbReference>
<feature type="binding site" evidence="6">
    <location>
        <begin position="182"/>
        <end position="186"/>
    </location>
    <ligand>
        <name>ATP</name>
        <dbReference type="ChEBI" id="CHEBI:30616"/>
    </ligand>
</feature>
<evidence type="ECO:0000313" key="8">
    <source>
        <dbReference type="EMBL" id="TKI58933.1"/>
    </source>
</evidence>
<keyword evidence="3 6" id="KW-0547">Nucleotide-binding</keyword>
<dbReference type="PANTHER" id="PTHR21060:SF15">
    <property type="entry name" value="ACETATE KINASE-RELATED"/>
    <property type="match status" value="1"/>
</dbReference>
<comment type="subunit">
    <text evidence="6">Homodimer.</text>
</comment>
<comment type="caution">
    <text evidence="8">The sequence shown here is derived from an EMBL/GenBank/DDBJ whole genome shotgun (WGS) entry which is preliminary data.</text>
</comment>
<keyword evidence="4 6" id="KW-0418">Kinase</keyword>
<keyword evidence="6" id="KW-0479">Metal-binding</keyword>
<gene>
    <name evidence="6" type="primary">ackA</name>
    <name evidence="8" type="ORF">E8L90_28035</name>
</gene>
<feature type="binding site" evidence="6">
    <location>
        <position position="358"/>
    </location>
    <ligand>
        <name>Mg(2+)</name>
        <dbReference type="ChEBI" id="CHEBI:18420"/>
    </ligand>
</feature>
<reference evidence="8 9" key="1">
    <citation type="submission" date="2019-04" db="EMBL/GenBank/DDBJ databases">
        <title>Whole genome sequencing of Brevibacillus sp. TGS2-1.</title>
        <authorList>
            <person name="Choi A."/>
        </authorList>
    </citation>
    <scope>NUCLEOTIDE SEQUENCE [LARGE SCALE GENOMIC DNA]</scope>
    <source>
        <strain evidence="8 9">TGS2-1</strain>
    </source>
</reference>
<dbReference type="GO" id="GO:0008776">
    <property type="term" value="F:acetate kinase activity"/>
    <property type="evidence" value="ECO:0007669"/>
    <property type="project" value="UniProtKB-UniRule"/>
</dbReference>
<feature type="binding site" evidence="6">
    <location>
        <position position="18"/>
    </location>
    <ligand>
        <name>ATP</name>
        <dbReference type="ChEBI" id="CHEBI:30616"/>
    </ligand>
</feature>
<dbReference type="GO" id="GO:0005524">
    <property type="term" value="F:ATP binding"/>
    <property type="evidence" value="ECO:0007669"/>
    <property type="project" value="UniProtKB-KW"/>
</dbReference>
<feature type="active site" description="Proton donor/acceptor" evidence="6">
    <location>
        <position position="122"/>
    </location>
</feature>
<evidence type="ECO:0000256" key="2">
    <source>
        <dbReference type="ARBA" id="ARBA00022679"/>
    </source>
</evidence>
<proteinExistence type="inferred from homology"/>
<dbReference type="PRINTS" id="PR00471">
    <property type="entry name" value="ACETATEKNASE"/>
</dbReference>
<comment type="subcellular location">
    <subcellularLocation>
        <location evidence="6">Cytoplasm</location>
    </subcellularLocation>
</comment>
<keyword evidence="6" id="KW-0963">Cytoplasm</keyword>
<dbReference type="OrthoDB" id="9802453at2"/>
<keyword evidence="9" id="KW-1185">Reference proteome</keyword>
<dbReference type="InterPro" id="IPR023865">
    <property type="entry name" value="Aliphatic_acid_kinase_CS"/>
</dbReference>
<dbReference type="EC" id="2.7.2.1" evidence="6"/>
<name>A0A4V6X5Y5_9BACL</name>
<dbReference type="InterPro" id="IPR000890">
    <property type="entry name" value="Aliphatic_acid_kin_short-chain"/>
</dbReference>
<feature type="binding site" evidence="6">
    <location>
        <position position="65"/>
    </location>
    <ligand>
        <name>substrate</name>
    </ligand>
</feature>
<dbReference type="GO" id="GO:0000287">
    <property type="term" value="F:magnesium ion binding"/>
    <property type="evidence" value="ECO:0007669"/>
    <property type="project" value="UniProtKB-UniRule"/>
</dbReference>
<dbReference type="PROSITE" id="PS01076">
    <property type="entry name" value="ACETATE_KINASE_2"/>
    <property type="match status" value="1"/>
</dbReference>
<accession>A0A4V6X5Y5</accession>
<dbReference type="GO" id="GO:0005737">
    <property type="term" value="C:cytoplasm"/>
    <property type="evidence" value="ECO:0007669"/>
    <property type="project" value="UniProtKB-SubCell"/>
</dbReference>
<keyword evidence="6" id="KW-0460">Magnesium</keyword>
<evidence type="ECO:0000256" key="5">
    <source>
        <dbReference type="ARBA" id="ARBA00022840"/>
    </source>
</evidence>
<protein>
    <recommendedName>
        <fullName evidence="6">Acetate kinase</fullName>
        <ecNumber evidence="6">2.7.2.1</ecNumber>
    </recommendedName>
    <alternativeName>
        <fullName evidence="6">Acetokinase</fullName>
    </alternativeName>
</protein>
<comment type="pathway">
    <text evidence="6">Metabolic intermediate biosynthesis; acetyl-CoA biosynthesis; acetyl-CoA from acetate: step 1/2.</text>
</comment>
<evidence type="ECO:0000313" key="9">
    <source>
        <dbReference type="Proteomes" id="UP000307841"/>
    </source>
</evidence>
<comment type="similarity">
    <text evidence="1 6 7">Belongs to the acetokinase family.</text>
</comment>
<dbReference type="CDD" id="cd24010">
    <property type="entry name" value="ASKHA_NBD_AcK_PK"/>
    <property type="match status" value="1"/>
</dbReference>
<sequence>MVDKKNVLVLNCGSSSVKYKLYEMPSKTLIAHDYLEQIQRDQYEDTIRGVFESLKPYSIDIVSHRVVHGGEAFKQSVIVNDQVKEEIRNLSRFAPLHNPINLAGIEVAQSLLPDLIHVAVFDTAFHQTMPPSSYLYALPYEYYEQYGIRKYGFHGTSHRYVMGRAAEMMGRPKEQLRLISCHIGSGVSITAIRNGESYDTSMGMTPLAGLSMGTRSGNIDPGIIPYIEEIEKTDTAGAIKILNNKSGLMGVSGVSNDLRDVMKKAEEGHLRSKLALELFTTILHKHVGLYLARLNGVDGIIFTAGVGENSAAVRDLVCAGLEFAGVNLDREVNRTIKGEAFISTKYSPVKVMVIPTNEEIVMAIDAFELGHNELGVCT</sequence>
<evidence type="ECO:0000256" key="4">
    <source>
        <dbReference type="ARBA" id="ARBA00022777"/>
    </source>
</evidence>
<keyword evidence="5 6" id="KW-0067">ATP-binding</keyword>
<feature type="binding site" evidence="6">
    <location>
        <position position="11"/>
    </location>
    <ligand>
        <name>Mg(2+)</name>
        <dbReference type="ChEBI" id="CHEBI:18420"/>
    </ligand>
</feature>
<comment type="cofactor">
    <cofactor evidence="6">
        <name>Mg(2+)</name>
        <dbReference type="ChEBI" id="CHEBI:18420"/>
    </cofactor>
    <cofactor evidence="6">
        <name>Mn(2+)</name>
        <dbReference type="ChEBI" id="CHEBI:29035"/>
    </cofactor>
    <text evidence="6">Mg(2+). Can also accept Mn(2+).</text>
</comment>
<dbReference type="GO" id="GO:0006083">
    <property type="term" value="P:acetate metabolic process"/>
    <property type="evidence" value="ECO:0007669"/>
    <property type="project" value="TreeGrafter"/>
</dbReference>
<dbReference type="InterPro" id="IPR043129">
    <property type="entry name" value="ATPase_NBD"/>
</dbReference>
<dbReference type="PIRSF" id="PIRSF000722">
    <property type="entry name" value="Acetate_prop_kin"/>
    <property type="match status" value="1"/>
</dbReference>
<dbReference type="Proteomes" id="UP000307841">
    <property type="component" value="Unassembled WGS sequence"/>
</dbReference>
<feature type="binding site" evidence="6">
    <location>
        <begin position="305"/>
        <end position="309"/>
    </location>
    <ligand>
        <name>ATP</name>
        <dbReference type="ChEBI" id="CHEBI:30616"/>
    </ligand>
</feature>
<dbReference type="Gene3D" id="3.30.420.40">
    <property type="match status" value="2"/>
</dbReference>